<keyword evidence="1" id="KW-0472">Membrane</keyword>
<gene>
    <name evidence="2" type="ORF">DT065_09610</name>
</gene>
<feature type="transmembrane region" description="Helical" evidence="1">
    <location>
        <begin position="6"/>
        <end position="28"/>
    </location>
</feature>
<dbReference type="Proteomes" id="UP000252100">
    <property type="component" value="Chromosome"/>
</dbReference>
<dbReference type="RefSeq" id="WP_114372857.1">
    <property type="nucleotide sequence ID" value="NZ_CP031092.1"/>
</dbReference>
<feature type="transmembrane region" description="Helical" evidence="1">
    <location>
        <begin position="40"/>
        <end position="58"/>
    </location>
</feature>
<protein>
    <submittedName>
        <fullName evidence="2">Uncharacterized protein</fullName>
    </submittedName>
</protein>
<accession>A0A345BZ66</accession>
<organism evidence="2 3">
    <name type="scientific">Salicibibacter kimchii</name>
    <dbReference type="NCBI Taxonomy" id="2099786"/>
    <lineage>
        <taxon>Bacteria</taxon>
        <taxon>Bacillati</taxon>
        <taxon>Bacillota</taxon>
        <taxon>Bacilli</taxon>
        <taxon>Bacillales</taxon>
        <taxon>Bacillaceae</taxon>
        <taxon>Salicibibacter</taxon>
    </lineage>
</organism>
<feature type="transmembrane region" description="Helical" evidence="1">
    <location>
        <begin position="64"/>
        <end position="81"/>
    </location>
</feature>
<proteinExistence type="predicted"/>
<sequence>MSTMAVIVVIQLVSFLLIGAFLLFIINHFSKFSFVNVRKILPGIGIFAVAVVLVSWIVQGWQSLAYFFYPIIIIGILFFVLKKTPAR</sequence>
<keyword evidence="1" id="KW-1133">Transmembrane helix</keyword>
<dbReference type="EMBL" id="CP031092">
    <property type="protein sequence ID" value="AXF56247.1"/>
    <property type="molecule type" value="Genomic_DNA"/>
</dbReference>
<evidence type="ECO:0000313" key="2">
    <source>
        <dbReference type="EMBL" id="AXF56247.1"/>
    </source>
</evidence>
<evidence type="ECO:0000313" key="3">
    <source>
        <dbReference type="Proteomes" id="UP000252100"/>
    </source>
</evidence>
<dbReference type="KEGG" id="rue:DT065_09610"/>
<keyword evidence="1" id="KW-0812">Transmembrane</keyword>
<reference evidence="2 3" key="1">
    <citation type="journal article" date="2018" name="J. Microbiol.">
        <title>Salicibibacter kimchii gen. nov., sp. nov., a moderately halophilic and alkalitolerant bacterium in the family Bacillaceae, isolated from kimchi.</title>
        <authorList>
            <person name="Jang J.Y."/>
            <person name="Oh Y.J."/>
            <person name="Lim S.K."/>
            <person name="Park H.K."/>
            <person name="Lee C."/>
            <person name="Kim J.Y."/>
            <person name="Lee M.A."/>
            <person name="Choi H.J."/>
        </authorList>
    </citation>
    <scope>NUCLEOTIDE SEQUENCE [LARGE SCALE GENOMIC DNA]</scope>
    <source>
        <strain evidence="2 3">NKC1-1</strain>
    </source>
</reference>
<evidence type="ECO:0000256" key="1">
    <source>
        <dbReference type="SAM" id="Phobius"/>
    </source>
</evidence>
<keyword evidence="3" id="KW-1185">Reference proteome</keyword>
<name>A0A345BZ66_9BACI</name>
<dbReference type="OrthoDB" id="9876157at2"/>
<dbReference type="AlphaFoldDB" id="A0A345BZ66"/>